<dbReference type="VEuPathDB" id="TriTrypDB:LdCL_260008200"/>
<dbReference type="VEuPathDB" id="TriTrypDB:LDHU3_26.0370"/>
<dbReference type="FunFam" id="3.40.50.300:FF:001869">
    <property type="entry name" value="Small GTP-binding protein"/>
    <property type="match status" value="1"/>
</dbReference>
<feature type="domain" description="G" evidence="8">
    <location>
        <begin position="308"/>
        <end position="422"/>
    </location>
</feature>
<keyword evidence="6" id="KW-0342">GTP-binding</keyword>
<dbReference type="FunFam" id="3.40.50.300:FF:003526">
    <property type="entry name" value="GTPase Der"/>
    <property type="match status" value="1"/>
</dbReference>
<evidence type="ECO:0000259" key="8">
    <source>
        <dbReference type="Pfam" id="PF01926"/>
    </source>
</evidence>
<dbReference type="InterPro" id="IPR006073">
    <property type="entry name" value="GTP-bd"/>
</dbReference>
<keyword evidence="3" id="KW-0690">Ribosome biogenesis</keyword>
<keyword evidence="5" id="KW-0547">Nucleotide-binding</keyword>
<dbReference type="Proteomes" id="UP000318821">
    <property type="component" value="Unassembled WGS sequence"/>
</dbReference>
<sequence>MGQRQSFEAKLHECVCNNNLEQMKELIRQPEFVGENMNDTMFLDLVERCWDPATTMAFAKHANDHQLAILVSTAIIHSRVLPLGSLFDLMKDASATIRDEHLDELFTTACDHIDTEAVKAMLSVNCFDPTDGRPIVTVVRRELSKMAPDEELVQLVLDALPGHEDAATYLLETCVPTAKNEATKAMLTTKLKNYVASSTVPTSPSLSLFSACRGFASTSVPRASSSATSFAGATATTTGAKDFVNALPRRAQIRGGLHFNWREEVKRSGSRLNDISSAMEDAARTDEQRRRVAGWTPVVKTLGDQRLRVAIVGRMNSGKSSLFNLLCQDPTMPAKKNIVKDFNGITRDCVEAHAALDDLHFTVIDTPGLIGGKLVEEAFRTVETADAAIFVTAVDEDVSAEEHDLIQYLAAKKMPACLLVNKMDLVPEEEESLVLDAYNRLGLGKAVPFSARKREGLDALSALLEPLYHIHAMRKVENDWDIEDLAMAGDEAAMEEIRDRNCTDRYIRVAIVGRTNSGKTSLVNRLVGYERNRAADESNTTRDPIEIACTYKGRKLKLIDTAGLARQRYRTDREFLSRIHSLSLNEIRYAHVVIVVFDATEGHPNKYDMSILHKVAQEGRPFVLCANKWDAVLDQSATAEAIDFKIKRQVQEVKYSNAVVVSAHTGMNLTLLMDQVLELYDTWNKRVRRSELTKFWRKLEKSVIIPYHVARVGRITQISTRPPTFLLQLQTKKEESQLPKALQEMMKNAITEEFGFRGVPLRLVQEVKDSNPDYI</sequence>
<dbReference type="PANTHER" id="PTHR43834">
    <property type="entry name" value="GTPASE DER"/>
    <property type="match status" value="1"/>
</dbReference>
<dbReference type="InterPro" id="IPR005225">
    <property type="entry name" value="Small_GTP-bd"/>
</dbReference>
<comment type="caution">
    <text evidence="10">The sequence shown here is derived from an EMBL/GenBank/DDBJ whole genome shotgun (WGS) entry which is preliminary data.</text>
</comment>
<dbReference type="GO" id="GO:0042254">
    <property type="term" value="P:ribosome biogenesis"/>
    <property type="evidence" value="ECO:0007669"/>
    <property type="project" value="UniProtKB-KW"/>
</dbReference>
<dbReference type="VEuPathDB" id="TriTrypDB:LdBPK_260260.1"/>
<gene>
    <name evidence="10" type="ORF">CGC20_4715</name>
</gene>
<dbReference type="InterPro" id="IPR016484">
    <property type="entry name" value="GTPase_Der"/>
</dbReference>
<evidence type="ECO:0000256" key="4">
    <source>
        <dbReference type="ARBA" id="ARBA00022737"/>
    </source>
</evidence>
<evidence type="ECO:0000256" key="7">
    <source>
        <dbReference type="ARBA" id="ARBA00032345"/>
    </source>
</evidence>
<name>A0A504XTA8_LEIDO</name>
<dbReference type="NCBIfam" id="TIGR03594">
    <property type="entry name" value="GTPase_EngA"/>
    <property type="match status" value="1"/>
</dbReference>
<feature type="domain" description="G" evidence="8">
    <location>
        <begin position="508"/>
        <end position="628"/>
    </location>
</feature>
<dbReference type="Pfam" id="PF14714">
    <property type="entry name" value="KH_dom-like"/>
    <property type="match status" value="1"/>
</dbReference>
<dbReference type="Pfam" id="PF01926">
    <property type="entry name" value="MMR_HSR1"/>
    <property type="match status" value="2"/>
</dbReference>
<evidence type="ECO:0000313" key="11">
    <source>
        <dbReference type="Proteomes" id="UP000318821"/>
    </source>
</evidence>
<dbReference type="Gene3D" id="3.30.300.20">
    <property type="match status" value="1"/>
</dbReference>
<comment type="similarity">
    <text evidence="1">Belongs to the TRAFAC class TrmE-Era-EngA-EngB-Septin-like GTPase superfamily. EngA (Der) GTPase family.</text>
</comment>
<organism evidence="10 11">
    <name type="scientific">Leishmania donovani</name>
    <dbReference type="NCBI Taxonomy" id="5661"/>
    <lineage>
        <taxon>Eukaryota</taxon>
        <taxon>Discoba</taxon>
        <taxon>Euglenozoa</taxon>
        <taxon>Kinetoplastea</taxon>
        <taxon>Metakinetoplastina</taxon>
        <taxon>Trypanosomatida</taxon>
        <taxon>Trypanosomatidae</taxon>
        <taxon>Leishmaniinae</taxon>
        <taxon>Leishmania</taxon>
    </lineage>
</organism>
<proteinExistence type="inferred from homology"/>
<reference evidence="11" key="1">
    <citation type="submission" date="2019-02" db="EMBL/GenBank/DDBJ databases">
        <title>FDA dAtabase for Regulatory Grade micrObial Sequences (FDA-ARGOS): Supporting development and validation of Infectious Disease Dx tests.</title>
        <authorList>
            <person name="Duncan R."/>
            <person name="Fisher C."/>
            <person name="Tallon L."/>
            <person name="Sadzewicz L."/>
            <person name="Sengamalay N."/>
            <person name="Ott S."/>
            <person name="Godinez A."/>
            <person name="Nagaraj S."/>
            <person name="Vavikolanu K."/>
            <person name="Vyas G."/>
            <person name="Nadendla S."/>
            <person name="Aluvathingal J."/>
            <person name="Sichtig H."/>
        </authorList>
    </citation>
    <scope>NUCLEOTIDE SEQUENCE [LARGE SCALE GENOMIC DNA]</scope>
    <source>
        <strain evidence="11">FDAARGOS_360</strain>
    </source>
</reference>
<evidence type="ECO:0000256" key="2">
    <source>
        <dbReference type="ARBA" id="ARBA00020953"/>
    </source>
</evidence>
<dbReference type="VEuPathDB" id="TriTrypDB:LDHU3_26.0380"/>
<evidence type="ECO:0000256" key="5">
    <source>
        <dbReference type="ARBA" id="ARBA00022741"/>
    </source>
</evidence>
<dbReference type="PANTHER" id="PTHR43834:SF6">
    <property type="entry name" value="GTPASE DER"/>
    <property type="match status" value="1"/>
</dbReference>
<protein>
    <recommendedName>
        <fullName evidence="2">GTPase Der</fullName>
    </recommendedName>
    <alternativeName>
        <fullName evidence="7">GTP-binding protein EngA</fullName>
    </alternativeName>
</protein>
<dbReference type="GO" id="GO:0005525">
    <property type="term" value="F:GTP binding"/>
    <property type="evidence" value="ECO:0007669"/>
    <property type="project" value="UniProtKB-KW"/>
</dbReference>
<dbReference type="VEuPathDB" id="TriTrypDB:LdCL_260008100"/>
<evidence type="ECO:0000256" key="6">
    <source>
        <dbReference type="ARBA" id="ARBA00023134"/>
    </source>
</evidence>
<dbReference type="InterPro" id="IPR032859">
    <property type="entry name" value="KH_dom-like"/>
</dbReference>
<dbReference type="Gene3D" id="3.40.50.300">
    <property type="entry name" value="P-loop containing nucleotide triphosphate hydrolases"/>
    <property type="match status" value="2"/>
</dbReference>
<dbReference type="InterPro" id="IPR015946">
    <property type="entry name" value="KH_dom-like_a/b"/>
</dbReference>
<evidence type="ECO:0000259" key="9">
    <source>
        <dbReference type="Pfam" id="PF14714"/>
    </source>
</evidence>
<evidence type="ECO:0000256" key="3">
    <source>
        <dbReference type="ARBA" id="ARBA00022517"/>
    </source>
</evidence>
<feature type="domain" description="GTPase Der C-terminal KH-domain-like" evidence="9">
    <location>
        <begin position="686"/>
        <end position="764"/>
    </location>
</feature>
<evidence type="ECO:0000256" key="1">
    <source>
        <dbReference type="ARBA" id="ARBA00008279"/>
    </source>
</evidence>
<dbReference type="InterPro" id="IPR027417">
    <property type="entry name" value="P-loop_NTPase"/>
</dbReference>
<dbReference type="AlphaFoldDB" id="A0A504XTA8"/>
<evidence type="ECO:0000313" key="10">
    <source>
        <dbReference type="EMBL" id="TPP51926.1"/>
    </source>
</evidence>
<dbReference type="EMBL" id="RHLD01000018">
    <property type="protein sequence ID" value="TPP51926.1"/>
    <property type="molecule type" value="Genomic_DNA"/>
</dbReference>
<accession>A0A504XTA8</accession>
<keyword evidence="4" id="KW-0677">Repeat</keyword>
<dbReference type="SUPFAM" id="SSF52540">
    <property type="entry name" value="P-loop containing nucleoside triphosphate hydrolases"/>
    <property type="match status" value="2"/>
</dbReference>
<dbReference type="VEuPathDB" id="TriTrypDB:LdBPK_260270.1"/>
<dbReference type="NCBIfam" id="TIGR00231">
    <property type="entry name" value="small_GTP"/>
    <property type="match status" value="2"/>
</dbReference>